<keyword evidence="3 4" id="KW-0732">Signal</keyword>
<sequence length="326" mass="34982">MKKVLVGIITMAVILSMALMAVAADKTFKMAFMPGVADPFYFTMEKGAQAKAKELGVELIVGEYPKAWGPESQVPILEALIARGDIDLLFTAPTSTEALIPVLKKVHDAGIPVITVDTYIGDGDYNKESNYNFPLAFIGTDNFAGGVVVAEAMAKMIGEKGKVMVENTNPDVSSVQGREKGFIEGMKKFPGIEVVAVEYCLDNQEKAQAQVAAVLQKHPDLAGVFGVNVFSAQGAYRAIVNAGLTGAVKVATWDATEDLINALKKGEVDLVLAQKPAEIGALAVEWGLKYLKDGTPIPDKKVVPGFFVFTKENVESPDAQQYIYSK</sequence>
<dbReference type="GO" id="GO:0030246">
    <property type="term" value="F:carbohydrate binding"/>
    <property type="evidence" value="ECO:0007669"/>
    <property type="project" value="UniProtKB-ARBA"/>
</dbReference>
<evidence type="ECO:0000313" key="6">
    <source>
        <dbReference type="EMBL" id="GAK51975.1"/>
    </source>
</evidence>
<dbReference type="InterPro" id="IPR025997">
    <property type="entry name" value="SBP_2_dom"/>
</dbReference>
<dbReference type="HOGENOM" id="CLU_037628_3_3_0"/>
<dbReference type="PANTHER" id="PTHR46847">
    <property type="entry name" value="D-ALLOSE-BINDING PERIPLASMIC PROTEIN-RELATED"/>
    <property type="match status" value="1"/>
</dbReference>
<protein>
    <submittedName>
        <fullName evidence="6">Periplasmic binding protein/LacI transcriptional regulator</fullName>
    </submittedName>
</protein>
<dbReference type="InterPro" id="IPR028082">
    <property type="entry name" value="Peripla_BP_I"/>
</dbReference>
<proteinExistence type="inferred from homology"/>
<name>A0A081BNK9_9BACT</name>
<feature type="signal peptide" evidence="4">
    <location>
        <begin position="1"/>
        <end position="23"/>
    </location>
</feature>
<evidence type="ECO:0000259" key="5">
    <source>
        <dbReference type="Pfam" id="PF13407"/>
    </source>
</evidence>
<dbReference type="EMBL" id="DF820458">
    <property type="protein sequence ID" value="GAK51975.1"/>
    <property type="molecule type" value="Genomic_DNA"/>
</dbReference>
<evidence type="ECO:0000256" key="1">
    <source>
        <dbReference type="ARBA" id="ARBA00004196"/>
    </source>
</evidence>
<evidence type="ECO:0000256" key="4">
    <source>
        <dbReference type="SAM" id="SignalP"/>
    </source>
</evidence>
<evidence type="ECO:0000313" key="7">
    <source>
        <dbReference type="Proteomes" id="UP000030700"/>
    </source>
</evidence>
<evidence type="ECO:0000256" key="2">
    <source>
        <dbReference type="ARBA" id="ARBA00007639"/>
    </source>
</evidence>
<dbReference type="CDD" id="cd20007">
    <property type="entry name" value="PBP1_ABC_sugar_binding-like"/>
    <property type="match status" value="1"/>
</dbReference>
<dbReference type="PANTHER" id="PTHR46847:SF1">
    <property type="entry name" value="D-ALLOSE-BINDING PERIPLASMIC PROTEIN-RELATED"/>
    <property type="match status" value="1"/>
</dbReference>
<dbReference type="GO" id="GO:0030313">
    <property type="term" value="C:cell envelope"/>
    <property type="evidence" value="ECO:0007669"/>
    <property type="project" value="UniProtKB-SubCell"/>
</dbReference>
<dbReference type="Gene3D" id="3.40.50.2300">
    <property type="match status" value="2"/>
</dbReference>
<gene>
    <name evidence="6" type="ORF">U14_03221</name>
</gene>
<dbReference type="AlphaFoldDB" id="A0A081BNK9"/>
<dbReference type="SUPFAM" id="SSF53822">
    <property type="entry name" value="Periplasmic binding protein-like I"/>
    <property type="match status" value="1"/>
</dbReference>
<comment type="similarity">
    <text evidence="2">Belongs to the bacterial solute-binding protein 2 family.</text>
</comment>
<evidence type="ECO:0000256" key="3">
    <source>
        <dbReference type="ARBA" id="ARBA00022729"/>
    </source>
</evidence>
<dbReference type="Proteomes" id="UP000030700">
    <property type="component" value="Unassembled WGS sequence"/>
</dbReference>
<feature type="chain" id="PRO_5001755193" evidence="4">
    <location>
        <begin position="24"/>
        <end position="326"/>
    </location>
</feature>
<dbReference type="STRING" id="1499966.U14_03221"/>
<organism evidence="6">
    <name type="scientific">Candidatus Moduliflexus flocculans</name>
    <dbReference type="NCBI Taxonomy" id="1499966"/>
    <lineage>
        <taxon>Bacteria</taxon>
        <taxon>Candidatus Moduliflexota</taxon>
        <taxon>Candidatus Moduliflexia</taxon>
        <taxon>Candidatus Moduliflexales</taxon>
        <taxon>Candidatus Moduliflexaceae</taxon>
    </lineage>
</organism>
<comment type="subcellular location">
    <subcellularLocation>
        <location evidence="1">Cell envelope</location>
    </subcellularLocation>
</comment>
<keyword evidence="7" id="KW-1185">Reference proteome</keyword>
<accession>A0A081BNK9</accession>
<reference evidence="6" key="1">
    <citation type="journal article" date="2015" name="PeerJ">
        <title>First genomic representation of candidate bacterial phylum KSB3 points to enhanced environmental sensing as a trigger of wastewater bulking.</title>
        <authorList>
            <person name="Sekiguchi Y."/>
            <person name="Ohashi A."/>
            <person name="Parks D.H."/>
            <person name="Yamauchi T."/>
            <person name="Tyson G.W."/>
            <person name="Hugenholtz P."/>
        </authorList>
    </citation>
    <scope>NUCLEOTIDE SEQUENCE [LARGE SCALE GENOMIC DNA]</scope>
</reference>
<feature type="domain" description="Periplasmic binding protein" evidence="5">
    <location>
        <begin position="33"/>
        <end position="292"/>
    </location>
</feature>
<dbReference type="Pfam" id="PF13407">
    <property type="entry name" value="Peripla_BP_4"/>
    <property type="match status" value="1"/>
</dbReference>